<comment type="cofactor">
    <cofactor evidence="1">
        <name>a divalent metal cation</name>
        <dbReference type="ChEBI" id="CHEBI:60240"/>
    </cofactor>
</comment>
<accession>W4FLW8</accession>
<evidence type="ECO:0000256" key="5">
    <source>
        <dbReference type="ARBA" id="ARBA00022723"/>
    </source>
</evidence>
<evidence type="ECO:0000256" key="3">
    <source>
        <dbReference type="ARBA" id="ARBA00006958"/>
    </source>
</evidence>
<proteinExistence type="inferred from homology"/>
<sequence length="242" mass="27314">MEGRYGVVQQSQQKFIRPVHGYMDIPTFKKSSRTGATGSFEAPHAATLDVRLVMLVTLQWLASGVSVRSQEQLFQYHNHVTLAYYRQLDVRAIIKGLVDSGFYGSDRHEPDRVRSSCEAFRQEHQTFNKCLGALDGTHISIVVSAEMQDRFQNRKDQTSTHVLGVVDELGRLMAVFAGGEGCSSNSFIYSQTEFEGSVPSGYFYLGDPGYRLSKVLLTPYRSQRYHLREWAANTDGRPKTTK</sequence>
<evidence type="ECO:0000313" key="9">
    <source>
        <dbReference type="EMBL" id="ETV68517.1"/>
    </source>
</evidence>
<evidence type="ECO:0000256" key="6">
    <source>
        <dbReference type="ARBA" id="ARBA00022801"/>
    </source>
</evidence>
<dbReference type="InterPro" id="IPR027806">
    <property type="entry name" value="HARBI1_dom"/>
</dbReference>
<dbReference type="EMBL" id="KI913184">
    <property type="protein sequence ID" value="ETV68517.1"/>
    <property type="molecule type" value="Genomic_DNA"/>
</dbReference>
<name>W4FLW8_APHAT</name>
<dbReference type="GeneID" id="20817511"/>
<dbReference type="STRING" id="112090.W4FLW8"/>
<keyword evidence="6" id="KW-0378">Hydrolase</keyword>
<dbReference type="GO" id="GO:0004518">
    <property type="term" value="F:nuclease activity"/>
    <property type="evidence" value="ECO:0007669"/>
    <property type="project" value="UniProtKB-KW"/>
</dbReference>
<dbReference type="RefSeq" id="XP_009841946.1">
    <property type="nucleotide sequence ID" value="XM_009843644.1"/>
</dbReference>
<dbReference type="InterPro" id="IPR045249">
    <property type="entry name" value="HARBI1-like"/>
</dbReference>
<comment type="subcellular location">
    <subcellularLocation>
        <location evidence="2">Nucleus</location>
    </subcellularLocation>
</comment>
<protein>
    <recommendedName>
        <fullName evidence="8">DDE Tnp4 domain-containing protein</fullName>
    </recommendedName>
</protein>
<dbReference type="PANTHER" id="PTHR22930">
    <property type="match status" value="1"/>
</dbReference>
<feature type="domain" description="DDE Tnp4" evidence="8">
    <location>
        <begin position="134"/>
        <end position="222"/>
    </location>
</feature>
<dbReference type="OrthoDB" id="903046at2759"/>
<dbReference type="PANTHER" id="PTHR22930:SF85">
    <property type="entry name" value="GH03217P-RELATED"/>
    <property type="match status" value="1"/>
</dbReference>
<comment type="similarity">
    <text evidence="3">Belongs to the HARBI1 family.</text>
</comment>
<evidence type="ECO:0000256" key="4">
    <source>
        <dbReference type="ARBA" id="ARBA00022722"/>
    </source>
</evidence>
<organism evidence="9">
    <name type="scientific">Aphanomyces astaci</name>
    <name type="common">Crayfish plague agent</name>
    <dbReference type="NCBI Taxonomy" id="112090"/>
    <lineage>
        <taxon>Eukaryota</taxon>
        <taxon>Sar</taxon>
        <taxon>Stramenopiles</taxon>
        <taxon>Oomycota</taxon>
        <taxon>Saprolegniomycetes</taxon>
        <taxon>Saprolegniales</taxon>
        <taxon>Verrucalvaceae</taxon>
        <taxon>Aphanomyces</taxon>
    </lineage>
</organism>
<dbReference type="GO" id="GO:0016787">
    <property type="term" value="F:hydrolase activity"/>
    <property type="evidence" value="ECO:0007669"/>
    <property type="project" value="UniProtKB-KW"/>
</dbReference>
<keyword evidence="5" id="KW-0479">Metal-binding</keyword>
<dbReference type="VEuPathDB" id="FungiDB:H257_15515"/>
<evidence type="ECO:0000256" key="2">
    <source>
        <dbReference type="ARBA" id="ARBA00004123"/>
    </source>
</evidence>
<dbReference type="Pfam" id="PF13359">
    <property type="entry name" value="DDE_Tnp_4"/>
    <property type="match status" value="1"/>
</dbReference>
<evidence type="ECO:0000256" key="7">
    <source>
        <dbReference type="ARBA" id="ARBA00023242"/>
    </source>
</evidence>
<dbReference type="AlphaFoldDB" id="W4FLW8"/>
<dbReference type="GO" id="GO:0046872">
    <property type="term" value="F:metal ion binding"/>
    <property type="evidence" value="ECO:0007669"/>
    <property type="project" value="UniProtKB-KW"/>
</dbReference>
<keyword evidence="4" id="KW-0540">Nuclease</keyword>
<reference evidence="9" key="1">
    <citation type="submission" date="2013-12" db="EMBL/GenBank/DDBJ databases">
        <title>The Genome Sequence of Aphanomyces astaci APO3.</title>
        <authorList>
            <consortium name="The Broad Institute Genomics Platform"/>
            <person name="Russ C."/>
            <person name="Tyler B."/>
            <person name="van West P."/>
            <person name="Dieguez-Uribeondo J."/>
            <person name="Young S.K."/>
            <person name="Zeng Q."/>
            <person name="Gargeya S."/>
            <person name="Fitzgerald M."/>
            <person name="Abouelleil A."/>
            <person name="Alvarado L."/>
            <person name="Chapman S.B."/>
            <person name="Gainer-Dewar J."/>
            <person name="Goldberg J."/>
            <person name="Griggs A."/>
            <person name="Gujja S."/>
            <person name="Hansen M."/>
            <person name="Howarth C."/>
            <person name="Imamovic A."/>
            <person name="Ireland A."/>
            <person name="Larimer J."/>
            <person name="McCowan C."/>
            <person name="Murphy C."/>
            <person name="Pearson M."/>
            <person name="Poon T.W."/>
            <person name="Priest M."/>
            <person name="Roberts A."/>
            <person name="Saif S."/>
            <person name="Shea T."/>
            <person name="Sykes S."/>
            <person name="Wortman J."/>
            <person name="Nusbaum C."/>
            <person name="Birren B."/>
        </authorList>
    </citation>
    <scope>NUCLEOTIDE SEQUENCE [LARGE SCALE GENOMIC DNA]</scope>
    <source>
        <strain evidence="9">APO3</strain>
    </source>
</reference>
<keyword evidence="7" id="KW-0539">Nucleus</keyword>
<evidence type="ECO:0000256" key="1">
    <source>
        <dbReference type="ARBA" id="ARBA00001968"/>
    </source>
</evidence>
<dbReference type="GO" id="GO:0005634">
    <property type="term" value="C:nucleus"/>
    <property type="evidence" value="ECO:0007669"/>
    <property type="project" value="UniProtKB-SubCell"/>
</dbReference>
<evidence type="ECO:0000259" key="8">
    <source>
        <dbReference type="Pfam" id="PF13359"/>
    </source>
</evidence>
<gene>
    <name evidence="9" type="ORF">H257_15515</name>
</gene>